<dbReference type="OrthoDB" id="1523296at2"/>
<sequence length="380" mass="42669">MATPRRRKDLALIDQLKQEPHRFEFFQAVRILETASAQDHSQQYARAPVAALAQPGKEAIRFTCSEKLHFIGEDILSIGTEPNGEESASGEQQIRWLMNVSFFGLAGAQGVLPYRFSEIIQQEQKSKNTALKDFFDLFNHRSTSLFHQAWHKYRLPVNYERARQSGKSHKDLFTNAILSLAGLGTSELHYRLPFPDEMIAGLTSGFARQTTTASDLKGMIRHAFGLDVDISQFQGQWQPLDPEVACRLPDEETGLGINNQLGVNTVIGSYCYHAQSKFSVVIAPLPYKRFMELAPGTRKLEALKSMIKLAVGTELEFDIAITTTQSKVPPCRLVQEDDYQPTLGWNTHLHADKIDAIESIDIHLSQSIEQPEEGLQLANT</sequence>
<evidence type="ECO:0000313" key="1">
    <source>
        <dbReference type="EMBL" id="AFU98099.1"/>
    </source>
</evidence>
<dbReference type="NCBIfam" id="TIGR03347">
    <property type="entry name" value="VI_chp_1"/>
    <property type="match status" value="1"/>
</dbReference>
<organism evidence="1 2">
    <name type="scientific">Simiduia agarivorans (strain DSM 21679 / JCM 13881 / BCRC 17597 / SA1)</name>
    <dbReference type="NCBI Taxonomy" id="1117647"/>
    <lineage>
        <taxon>Bacteria</taxon>
        <taxon>Pseudomonadati</taxon>
        <taxon>Pseudomonadota</taxon>
        <taxon>Gammaproteobacteria</taxon>
        <taxon>Cellvibrionales</taxon>
        <taxon>Cellvibrionaceae</taxon>
        <taxon>Simiduia</taxon>
    </lineage>
</organism>
<protein>
    <recommendedName>
        <fullName evidence="3">Type VI secretion protein</fullName>
    </recommendedName>
</protein>
<dbReference type="STRING" id="1117647.M5M_04460"/>
<evidence type="ECO:0000313" key="2">
    <source>
        <dbReference type="Proteomes" id="UP000000466"/>
    </source>
</evidence>
<dbReference type="eggNOG" id="COG3520">
    <property type="taxonomic scope" value="Bacteria"/>
</dbReference>
<name>K4KG79_SIMAS</name>
<accession>K4KG79</accession>
<evidence type="ECO:0008006" key="3">
    <source>
        <dbReference type="Google" id="ProtNLM"/>
    </source>
</evidence>
<dbReference type="RefSeq" id="WP_015046272.1">
    <property type="nucleotide sequence ID" value="NC_018868.3"/>
</dbReference>
<dbReference type="Proteomes" id="UP000000466">
    <property type="component" value="Chromosome"/>
</dbReference>
<dbReference type="KEGG" id="saga:M5M_04460"/>
<dbReference type="AlphaFoldDB" id="K4KG79"/>
<proteinExistence type="predicted"/>
<dbReference type="Pfam" id="PF06996">
    <property type="entry name" value="T6SS_TssG"/>
    <property type="match status" value="1"/>
</dbReference>
<dbReference type="PANTHER" id="PTHR35564">
    <property type="match status" value="1"/>
</dbReference>
<dbReference type="HOGENOM" id="CLU_048238_1_0_6"/>
<dbReference type="InterPro" id="IPR010732">
    <property type="entry name" value="T6SS_TssG-like"/>
</dbReference>
<reference evidence="1 2" key="1">
    <citation type="journal article" date="2013" name="Genome Announc.">
        <title>Complete genome sequence of Simiduia agarivorans SA1(T), a marine bacterium able to degrade a variety of polysaccharides.</title>
        <authorList>
            <person name="Lin S.Y."/>
            <person name="Shieh W.Y."/>
            <person name="Chen J.S."/>
            <person name="Tang S.L."/>
        </authorList>
    </citation>
    <scope>NUCLEOTIDE SEQUENCE [LARGE SCALE GENOMIC DNA]</scope>
    <source>
        <strain evidence="2">DSM 21679 / JCM 13881 / BCRC 17597 / SA1</strain>
    </source>
</reference>
<gene>
    <name evidence="1" type="ordered locus">M5M_04460</name>
</gene>
<dbReference type="EMBL" id="CP003746">
    <property type="protein sequence ID" value="AFU98099.1"/>
    <property type="molecule type" value="Genomic_DNA"/>
</dbReference>
<keyword evidence="2" id="KW-1185">Reference proteome</keyword>
<dbReference type="PANTHER" id="PTHR35564:SF4">
    <property type="entry name" value="CYTOPLASMIC PROTEIN"/>
    <property type="match status" value="1"/>
</dbReference>